<dbReference type="InterPro" id="IPR052354">
    <property type="entry name" value="Cell_Wall_Dynamics_Protein"/>
</dbReference>
<gene>
    <name evidence="2" type="ORF">JOF47_002250</name>
</gene>
<sequence>MSGDAQGSEQDAVQSIEPGEVRLSGKNSVTASKPRFVTTGSITPRTGKSSGAKLGSASKGYTVWGTGRSSSGHTQIKFFGKSAWVKSNQLKRVAAANYTTTRGTKLRSQAAAGKTLATLPSDYTVGTLTNAKANKNKWVQVQYQGRTGWVASKDLKGASLRAAAGAGKKSYSDAAWAKKVQQNIAKYCPSIPVRVSKVKGEYYAESIPRRITLSRVGNNDPDAANIKAVALHECAHILQFKVYPSGFAKLTAYANSINPRRDGRGIEHLADCMSEKMGAKRTGTLSNGNGYIAGYQGKCTSTQNQAATALLAGKRPAGA</sequence>
<dbReference type="PANTHER" id="PTHR34408:SF2">
    <property type="entry name" value="CELL WALL-BINDING PROTEIN YWSB"/>
    <property type="match status" value="1"/>
</dbReference>
<evidence type="ECO:0000313" key="2">
    <source>
        <dbReference type="EMBL" id="MBP2386739.1"/>
    </source>
</evidence>
<evidence type="ECO:0008006" key="4">
    <source>
        <dbReference type="Google" id="ProtNLM"/>
    </source>
</evidence>
<reference evidence="2 3" key="1">
    <citation type="submission" date="2021-03" db="EMBL/GenBank/DDBJ databases">
        <title>Sequencing the genomes of 1000 actinobacteria strains.</title>
        <authorList>
            <person name="Klenk H.-P."/>
        </authorList>
    </citation>
    <scope>NUCLEOTIDE SEQUENCE [LARGE SCALE GENOMIC DNA]</scope>
    <source>
        <strain evidence="2 3">DSM 15797</strain>
    </source>
</reference>
<dbReference type="RefSeq" id="WP_209997805.1">
    <property type="nucleotide sequence ID" value="NZ_BAAAJY010000002.1"/>
</dbReference>
<protein>
    <recommendedName>
        <fullName evidence="4">SH3 domain-containing protein</fullName>
    </recommendedName>
</protein>
<evidence type="ECO:0000256" key="1">
    <source>
        <dbReference type="SAM" id="MobiDB-lite"/>
    </source>
</evidence>
<name>A0ABS4XG97_9MICC</name>
<dbReference type="Gene3D" id="2.30.30.40">
    <property type="entry name" value="SH3 Domains"/>
    <property type="match status" value="1"/>
</dbReference>
<accession>A0ABS4XG97</accession>
<proteinExistence type="predicted"/>
<keyword evidence="3" id="KW-1185">Reference proteome</keyword>
<dbReference type="PANTHER" id="PTHR34408">
    <property type="entry name" value="FAMILY PROTEIN, PUTATIVE-RELATED"/>
    <property type="match status" value="1"/>
</dbReference>
<dbReference type="Proteomes" id="UP001296993">
    <property type="component" value="Unassembled WGS sequence"/>
</dbReference>
<comment type="caution">
    <text evidence="2">The sequence shown here is derived from an EMBL/GenBank/DDBJ whole genome shotgun (WGS) entry which is preliminary data.</text>
</comment>
<organism evidence="2 3">
    <name type="scientific">Paeniglutamicibacter kerguelensis</name>
    <dbReference type="NCBI Taxonomy" id="254788"/>
    <lineage>
        <taxon>Bacteria</taxon>
        <taxon>Bacillati</taxon>
        <taxon>Actinomycetota</taxon>
        <taxon>Actinomycetes</taxon>
        <taxon>Micrococcales</taxon>
        <taxon>Micrococcaceae</taxon>
        <taxon>Paeniglutamicibacter</taxon>
    </lineage>
</organism>
<feature type="compositionally biased region" description="Polar residues" evidence="1">
    <location>
        <begin position="1"/>
        <end position="13"/>
    </location>
</feature>
<dbReference type="EMBL" id="JAGIOF010000001">
    <property type="protein sequence ID" value="MBP2386739.1"/>
    <property type="molecule type" value="Genomic_DNA"/>
</dbReference>
<feature type="region of interest" description="Disordered" evidence="1">
    <location>
        <begin position="1"/>
        <end position="55"/>
    </location>
</feature>
<evidence type="ECO:0000313" key="3">
    <source>
        <dbReference type="Proteomes" id="UP001296993"/>
    </source>
</evidence>